<protein>
    <submittedName>
        <fullName evidence="2">Uncharacterized protein</fullName>
    </submittedName>
</protein>
<dbReference type="Proteomes" id="UP000663879">
    <property type="component" value="Unassembled WGS sequence"/>
</dbReference>
<name>A0A813M7E9_9BILA</name>
<evidence type="ECO:0000256" key="1">
    <source>
        <dbReference type="SAM" id="SignalP"/>
    </source>
</evidence>
<comment type="caution">
    <text evidence="2">The sequence shown here is derived from an EMBL/GenBank/DDBJ whole genome shotgun (WGS) entry which is preliminary data.</text>
</comment>
<feature type="signal peptide" evidence="1">
    <location>
        <begin position="1"/>
        <end position="22"/>
    </location>
</feature>
<proteinExistence type="predicted"/>
<evidence type="ECO:0000313" key="3">
    <source>
        <dbReference type="Proteomes" id="UP000663879"/>
    </source>
</evidence>
<accession>A0A813M7E9</accession>
<organism evidence="2 3">
    <name type="scientific">Brachionus calyciflorus</name>
    <dbReference type="NCBI Taxonomy" id="104777"/>
    <lineage>
        <taxon>Eukaryota</taxon>
        <taxon>Metazoa</taxon>
        <taxon>Spiralia</taxon>
        <taxon>Gnathifera</taxon>
        <taxon>Rotifera</taxon>
        <taxon>Eurotatoria</taxon>
        <taxon>Monogononta</taxon>
        <taxon>Pseudotrocha</taxon>
        <taxon>Ploima</taxon>
        <taxon>Brachionidae</taxon>
        <taxon>Brachionus</taxon>
    </lineage>
</organism>
<reference evidence="2" key="1">
    <citation type="submission" date="2021-02" db="EMBL/GenBank/DDBJ databases">
        <authorList>
            <person name="Nowell W R."/>
        </authorList>
    </citation>
    <scope>NUCLEOTIDE SEQUENCE</scope>
    <source>
        <strain evidence="2">Ploen Becks lab</strain>
    </source>
</reference>
<gene>
    <name evidence="2" type="ORF">OXX778_LOCUS1280</name>
</gene>
<sequence>MSRSRFLLLGFVTLCLIFTVNAQFFVDIEHSLPRLGKRMDGYENFPINTNKLATIVKSEILDSIKDMTNEEAKVYFNKVLQVIRILGKRD</sequence>
<feature type="chain" id="PRO_5032308488" evidence="1">
    <location>
        <begin position="23"/>
        <end position="90"/>
    </location>
</feature>
<keyword evidence="1" id="KW-0732">Signal</keyword>
<dbReference type="EMBL" id="CAJNOC010000079">
    <property type="protein sequence ID" value="CAF0712951.1"/>
    <property type="molecule type" value="Genomic_DNA"/>
</dbReference>
<evidence type="ECO:0000313" key="2">
    <source>
        <dbReference type="EMBL" id="CAF0712951.1"/>
    </source>
</evidence>
<dbReference type="AlphaFoldDB" id="A0A813M7E9"/>
<keyword evidence="3" id="KW-1185">Reference proteome</keyword>